<keyword evidence="2" id="KW-1185">Reference proteome</keyword>
<dbReference type="InterPro" id="IPR040807">
    <property type="entry name" value="DUF5522"/>
</dbReference>
<dbReference type="OMA" id="RNEDLCI"/>
<organism evidence="1 2">
    <name type="scientific">Rhodnius prolixus</name>
    <name type="common">Triatomid bug</name>
    <dbReference type="NCBI Taxonomy" id="13249"/>
    <lineage>
        <taxon>Eukaryota</taxon>
        <taxon>Metazoa</taxon>
        <taxon>Ecdysozoa</taxon>
        <taxon>Arthropoda</taxon>
        <taxon>Hexapoda</taxon>
        <taxon>Insecta</taxon>
        <taxon>Pterygota</taxon>
        <taxon>Neoptera</taxon>
        <taxon>Paraneoptera</taxon>
        <taxon>Hemiptera</taxon>
        <taxon>Heteroptera</taxon>
        <taxon>Panheteroptera</taxon>
        <taxon>Cimicomorpha</taxon>
        <taxon>Reduviidae</taxon>
        <taxon>Triatominae</taxon>
        <taxon>Rhodnius</taxon>
    </lineage>
</organism>
<sequence>MNWYLVPKRIFTARFCCTVPKEYAEKRTKFWRQEKLKESKLDLKTLSEEELAIHNAHQEAISKGYFTYNDPVTAAKIWTRYNHFLKQKCCGEACRHKAFSFTWMLEPKFVPILREKECSYLTIGESQSLRQRNEDLCIYEYENVSTELKRNKTFNGSFWVDSPQNDNTFKDLFSIIKVKSKIK</sequence>
<evidence type="ECO:0000313" key="2">
    <source>
        <dbReference type="Proteomes" id="UP000015103"/>
    </source>
</evidence>
<reference evidence="1" key="1">
    <citation type="submission" date="2015-05" db="UniProtKB">
        <authorList>
            <consortium name="EnsemblMetazoa"/>
        </authorList>
    </citation>
    <scope>IDENTIFICATION</scope>
</reference>
<evidence type="ECO:0000313" key="1">
    <source>
        <dbReference type="EnsemblMetazoa" id="RPRC004069-PA"/>
    </source>
</evidence>
<dbReference type="Proteomes" id="UP000015103">
    <property type="component" value="Unassembled WGS sequence"/>
</dbReference>
<dbReference type="VEuPathDB" id="VectorBase:RPRC004069"/>
<name>T1HJ46_RHOPR</name>
<dbReference type="eggNOG" id="ENOG502S6IY">
    <property type="taxonomic scope" value="Eukaryota"/>
</dbReference>
<protein>
    <submittedName>
        <fullName evidence="1">Uncharacterized protein</fullName>
    </submittedName>
</protein>
<dbReference type="HOGENOM" id="CLU_1476938_0_0_1"/>
<dbReference type="Pfam" id="PF17653">
    <property type="entry name" value="DUF5522"/>
    <property type="match status" value="1"/>
</dbReference>
<dbReference type="EMBL" id="ACPB03011142">
    <property type="status" value="NOT_ANNOTATED_CDS"/>
    <property type="molecule type" value="Genomic_DNA"/>
</dbReference>
<dbReference type="AlphaFoldDB" id="T1HJ46"/>
<dbReference type="InParanoid" id="T1HJ46"/>
<dbReference type="EnsemblMetazoa" id="RPRC004069-RA">
    <property type="protein sequence ID" value="RPRC004069-PA"/>
    <property type="gene ID" value="RPRC004069"/>
</dbReference>
<accession>T1HJ46</accession>
<proteinExistence type="predicted"/>